<dbReference type="EMBL" id="FNVA01000001">
    <property type="protein sequence ID" value="SEF79885.1"/>
    <property type="molecule type" value="Genomic_DNA"/>
</dbReference>
<evidence type="ECO:0000256" key="1">
    <source>
        <dbReference type="ARBA" id="ARBA00022630"/>
    </source>
</evidence>
<dbReference type="Proteomes" id="UP000236728">
    <property type="component" value="Unassembled WGS sequence"/>
</dbReference>
<evidence type="ECO:0000313" key="4">
    <source>
        <dbReference type="EMBL" id="SEF79885.1"/>
    </source>
</evidence>
<dbReference type="InterPro" id="IPR023753">
    <property type="entry name" value="FAD/NAD-binding_dom"/>
</dbReference>
<sequence length="427" mass="46061">MSHGRIVIYGRANCARGYEVRDFLTRNCSDYEWVELSTDGEAQRQAEVSGLADPRLPLCVIGQSSKLYCPSLRELAMALEWFKGPRYEHYDLAIFGAGPAGLSAALYGASEGLRTIVIEKTAVGGQAGSTSKIENYMGFPDGITGAELAKRAREQAQRLGAEIIVGGEGISGEHRDGWQLSWLASGEQIASKATICATGVEYSRLGLERERDFLNRGLYYGAGSSEAEICKGHVVIVGGGNSAGQAALNFARQSKVTMLVRGECLKDTLSAYLLERIEDTASITVLTRTELVELYGNEALESITYRHVTSGETADIETQNVFVCIGGRPRTDWAKPGVLHCDPAGYVLTGSDLDRSSLSGGMWTDGRAPFFMETSIPGLFAAGDVRHNSTKRCAAAAGDGATAVSMAHQFLRSVKYRRYGNARPPSR</sequence>
<gene>
    <name evidence="4" type="ORF">SAMN05421819_1258</name>
</gene>
<dbReference type="Gene3D" id="3.40.30.10">
    <property type="entry name" value="Glutaredoxin"/>
    <property type="match status" value="1"/>
</dbReference>
<organism evidence="4 5">
    <name type="scientific">Bryocella elongata</name>
    <dbReference type="NCBI Taxonomy" id="863522"/>
    <lineage>
        <taxon>Bacteria</taxon>
        <taxon>Pseudomonadati</taxon>
        <taxon>Acidobacteriota</taxon>
        <taxon>Terriglobia</taxon>
        <taxon>Terriglobales</taxon>
        <taxon>Acidobacteriaceae</taxon>
        <taxon>Bryocella</taxon>
    </lineage>
</organism>
<protein>
    <submittedName>
        <fullName evidence="4">Thioredoxin reductase (NADPH)</fullName>
    </submittedName>
</protein>
<name>A0A1H5UXR7_9BACT</name>
<dbReference type="SUPFAM" id="SSF51905">
    <property type="entry name" value="FAD/NAD(P)-binding domain"/>
    <property type="match status" value="1"/>
</dbReference>
<feature type="domain" description="FAD/NAD(P)-binding" evidence="3">
    <location>
        <begin position="90"/>
        <end position="400"/>
    </location>
</feature>
<dbReference type="GO" id="GO:0016491">
    <property type="term" value="F:oxidoreductase activity"/>
    <property type="evidence" value="ECO:0007669"/>
    <property type="project" value="UniProtKB-KW"/>
</dbReference>
<keyword evidence="5" id="KW-1185">Reference proteome</keyword>
<dbReference type="Pfam" id="PF07992">
    <property type="entry name" value="Pyr_redox_2"/>
    <property type="match status" value="1"/>
</dbReference>
<proteinExistence type="predicted"/>
<keyword evidence="1" id="KW-0285">Flavoprotein</keyword>
<accession>A0A1H5UXR7</accession>
<dbReference type="InterPro" id="IPR050097">
    <property type="entry name" value="Ferredoxin-NADP_redctase_2"/>
</dbReference>
<dbReference type="AlphaFoldDB" id="A0A1H5UXR7"/>
<dbReference type="PANTHER" id="PTHR48105">
    <property type="entry name" value="THIOREDOXIN REDUCTASE 1-RELATED-RELATED"/>
    <property type="match status" value="1"/>
</dbReference>
<dbReference type="OrthoDB" id="9806179at2"/>
<keyword evidence="2" id="KW-0560">Oxidoreductase</keyword>
<dbReference type="InterPro" id="IPR036188">
    <property type="entry name" value="FAD/NAD-bd_sf"/>
</dbReference>
<dbReference type="Gene3D" id="3.50.50.60">
    <property type="entry name" value="FAD/NAD(P)-binding domain"/>
    <property type="match status" value="2"/>
</dbReference>
<dbReference type="RefSeq" id="WP_103932051.1">
    <property type="nucleotide sequence ID" value="NZ_FNVA01000001.1"/>
</dbReference>
<dbReference type="PRINTS" id="PR00368">
    <property type="entry name" value="FADPNR"/>
</dbReference>
<dbReference type="PRINTS" id="PR00469">
    <property type="entry name" value="PNDRDTASEII"/>
</dbReference>
<evidence type="ECO:0000259" key="3">
    <source>
        <dbReference type="Pfam" id="PF07992"/>
    </source>
</evidence>
<reference evidence="4 5" key="1">
    <citation type="submission" date="2016-10" db="EMBL/GenBank/DDBJ databases">
        <authorList>
            <person name="de Groot N.N."/>
        </authorList>
    </citation>
    <scope>NUCLEOTIDE SEQUENCE [LARGE SCALE GENOMIC DNA]</scope>
    <source>
        <strain evidence="4 5">DSM 22489</strain>
    </source>
</reference>
<evidence type="ECO:0000256" key="2">
    <source>
        <dbReference type="ARBA" id="ARBA00023002"/>
    </source>
</evidence>
<evidence type="ECO:0000313" key="5">
    <source>
        <dbReference type="Proteomes" id="UP000236728"/>
    </source>
</evidence>